<evidence type="ECO:0000313" key="3">
    <source>
        <dbReference type="EMBL" id="MDQ0442974.1"/>
    </source>
</evidence>
<dbReference type="NCBIfam" id="NF038228">
    <property type="entry name" value="IcmH_DotU_IVB"/>
    <property type="match status" value="1"/>
</dbReference>
<dbReference type="Gene3D" id="1.25.40.590">
    <property type="entry name" value="Type IV / VI secretion system, DotU"/>
    <property type="match status" value="1"/>
</dbReference>
<dbReference type="EMBL" id="JAUSVV010000004">
    <property type="protein sequence ID" value="MDQ0442974.1"/>
    <property type="molecule type" value="Genomic_DNA"/>
</dbReference>
<dbReference type="RefSeq" id="WP_307440981.1">
    <property type="nucleotide sequence ID" value="NZ_JAUSVV010000004.1"/>
</dbReference>
<keyword evidence="4" id="KW-1185">Reference proteome</keyword>
<reference evidence="3 4" key="1">
    <citation type="submission" date="2023-07" db="EMBL/GenBank/DDBJ databases">
        <title>Genomic Encyclopedia of Type Strains, Phase IV (KMG-IV): sequencing the most valuable type-strain genomes for metagenomic binning, comparative biology and taxonomic classification.</title>
        <authorList>
            <person name="Goeker M."/>
        </authorList>
    </citation>
    <scope>NUCLEOTIDE SEQUENCE [LARGE SCALE GENOMIC DNA]</scope>
    <source>
        <strain evidence="3 4">DSM 19562</strain>
    </source>
</reference>
<keyword evidence="1" id="KW-1133">Transmembrane helix</keyword>
<evidence type="ECO:0000259" key="2">
    <source>
        <dbReference type="Pfam" id="PF09850"/>
    </source>
</evidence>
<proteinExistence type="predicted"/>
<dbReference type="Pfam" id="PF09850">
    <property type="entry name" value="DotU"/>
    <property type="match status" value="1"/>
</dbReference>
<feature type="domain" description="Type IV / VI secretion system DotU" evidence="2">
    <location>
        <begin position="9"/>
        <end position="207"/>
    </location>
</feature>
<accession>A0ABU0HKX6</accession>
<evidence type="ECO:0000256" key="1">
    <source>
        <dbReference type="SAM" id="Phobius"/>
    </source>
</evidence>
<dbReference type="InterPro" id="IPR017732">
    <property type="entry name" value="T4/T6SS_DotU"/>
</dbReference>
<comment type="caution">
    <text evidence="3">The sequence shown here is derived from an EMBL/GenBank/DDBJ whole genome shotgun (WGS) entry which is preliminary data.</text>
</comment>
<dbReference type="NCBIfam" id="TIGR03349">
    <property type="entry name" value="IV_VI_DotU"/>
    <property type="match status" value="1"/>
</dbReference>
<organism evidence="3 4">
    <name type="scientific">Methylobacterium persicinum</name>
    <dbReference type="NCBI Taxonomy" id="374426"/>
    <lineage>
        <taxon>Bacteria</taxon>
        <taxon>Pseudomonadati</taxon>
        <taxon>Pseudomonadota</taxon>
        <taxon>Alphaproteobacteria</taxon>
        <taxon>Hyphomicrobiales</taxon>
        <taxon>Methylobacteriaceae</taxon>
        <taxon>Methylobacterium</taxon>
    </lineage>
</organism>
<name>A0ABU0HKX6_9HYPH</name>
<sequence length="236" mass="25518">MSRGSADSLAAAAAPLLSLVALLHETTELAGVAQLRSEVIAHIHLFDDEAARLGANAEDIRTARYVLCSLIDETVMKAPWGSASDWSTNSLLNRFHNETWGGEKVFEILARLKAEPGTHIALLKLIDLVLLLGFEGVHRVLDDGRERLAGLSAELGRLIGQNLPPVPAPLSREWRGVHAEGTLRTYFPLWIVFAGAGLLLVALYSYERFRLAGAVGPVVERMQAIGNAASATGRRP</sequence>
<feature type="transmembrane region" description="Helical" evidence="1">
    <location>
        <begin position="187"/>
        <end position="206"/>
    </location>
</feature>
<dbReference type="Proteomes" id="UP001236369">
    <property type="component" value="Unassembled WGS sequence"/>
</dbReference>
<keyword evidence="1" id="KW-0472">Membrane</keyword>
<protein>
    <submittedName>
        <fullName evidence="3">Type VI secretion system protein ImpK</fullName>
    </submittedName>
</protein>
<evidence type="ECO:0000313" key="4">
    <source>
        <dbReference type="Proteomes" id="UP001236369"/>
    </source>
</evidence>
<dbReference type="InterPro" id="IPR038522">
    <property type="entry name" value="T4/T6SS_DotU_sf"/>
</dbReference>
<gene>
    <name evidence="3" type="ORF">QO016_002471</name>
</gene>
<dbReference type="PANTHER" id="PTHR38033:SF1">
    <property type="entry name" value="DOTU FAMILY TYPE IV_VI SECRETION SYSTEM PROTEIN"/>
    <property type="match status" value="1"/>
</dbReference>
<keyword evidence="1" id="KW-0812">Transmembrane</keyword>
<dbReference type="PANTHER" id="PTHR38033">
    <property type="entry name" value="MEMBRANE PROTEIN-RELATED"/>
    <property type="match status" value="1"/>
</dbReference>